<reference evidence="4" key="1">
    <citation type="submission" date="2015-10" db="EMBL/GenBank/DDBJ databases">
        <title>Genome of Paenibacillus bovis sp. nov.</title>
        <authorList>
            <person name="Wu Z."/>
            <person name="Gao C."/>
            <person name="Liu Z."/>
            <person name="Zheng H."/>
        </authorList>
    </citation>
    <scope>NUCLEOTIDE SEQUENCE [LARGE SCALE GENOMIC DNA]</scope>
    <source>
        <strain evidence="4">BD3526</strain>
    </source>
</reference>
<reference evidence="3 4" key="2">
    <citation type="journal article" date="2016" name="Int. J. Syst. Evol. Microbiol.">
        <title>Paenibacillus bovis sp. nov., isolated from raw yak (Bos grunniens) milk.</title>
        <authorList>
            <person name="Gao C."/>
            <person name="Han J."/>
            <person name="Liu Z."/>
            <person name="Xu X."/>
            <person name="Hang F."/>
            <person name="Wu Z."/>
        </authorList>
    </citation>
    <scope>NUCLEOTIDE SEQUENCE [LARGE SCALE GENOMIC DNA]</scope>
    <source>
        <strain evidence="3 4">BD3526</strain>
    </source>
</reference>
<sequence length="147" mass="16018">MKKVLMIFMAFTVVFASLGIFANDADARRGGGGFKSQPKSYTNTPNRADNNSGSVNSTNRSTTNNRSTAATNGKRGFFSGGNFFTGMMVGGLAGMLFGSMFANMGFMGNFMGLLINLIAIYVLFIAARGIYRMIRQRKKSADPYNRR</sequence>
<dbReference type="EMBL" id="CP013023">
    <property type="protein sequence ID" value="ANF97248.1"/>
    <property type="molecule type" value="Genomic_DNA"/>
</dbReference>
<evidence type="ECO:0000256" key="2">
    <source>
        <dbReference type="SAM" id="Phobius"/>
    </source>
</evidence>
<keyword evidence="2" id="KW-0472">Membrane</keyword>
<keyword evidence="2" id="KW-1133">Transmembrane helix</keyword>
<feature type="compositionally biased region" description="Low complexity" evidence="1">
    <location>
        <begin position="50"/>
        <end position="71"/>
    </location>
</feature>
<keyword evidence="4" id="KW-1185">Reference proteome</keyword>
<dbReference type="Proteomes" id="UP000078148">
    <property type="component" value="Chromosome"/>
</dbReference>
<evidence type="ECO:0000313" key="3">
    <source>
        <dbReference type="EMBL" id="ANF97248.1"/>
    </source>
</evidence>
<feature type="region of interest" description="Disordered" evidence="1">
    <location>
        <begin position="32"/>
        <end position="71"/>
    </location>
</feature>
<evidence type="ECO:0008006" key="5">
    <source>
        <dbReference type="Google" id="ProtNLM"/>
    </source>
</evidence>
<keyword evidence="2" id="KW-0812">Transmembrane</keyword>
<dbReference type="KEGG" id="pbv:AR543_15395"/>
<feature type="transmembrane region" description="Helical" evidence="2">
    <location>
        <begin position="110"/>
        <end position="131"/>
    </location>
</feature>
<dbReference type="RefSeq" id="WP_060535361.1">
    <property type="nucleotide sequence ID" value="NZ_CP013023.1"/>
</dbReference>
<feature type="transmembrane region" description="Helical" evidence="2">
    <location>
        <begin position="83"/>
        <end position="104"/>
    </location>
</feature>
<dbReference type="AlphaFoldDB" id="A0A172ZI34"/>
<dbReference type="OrthoDB" id="2621963at2"/>
<evidence type="ECO:0000256" key="1">
    <source>
        <dbReference type="SAM" id="MobiDB-lite"/>
    </source>
</evidence>
<organism evidence="3 4">
    <name type="scientific">Paenibacillus bovis</name>
    <dbReference type="NCBI Taxonomy" id="1616788"/>
    <lineage>
        <taxon>Bacteria</taxon>
        <taxon>Bacillati</taxon>
        <taxon>Bacillota</taxon>
        <taxon>Bacilli</taxon>
        <taxon>Bacillales</taxon>
        <taxon>Paenibacillaceae</taxon>
        <taxon>Paenibacillus</taxon>
    </lineage>
</organism>
<accession>A0A172ZI34</accession>
<name>A0A172ZI34_9BACL</name>
<feature type="transmembrane region" description="Helical" evidence="2">
    <location>
        <begin position="6"/>
        <end position="25"/>
    </location>
</feature>
<evidence type="ECO:0000313" key="4">
    <source>
        <dbReference type="Proteomes" id="UP000078148"/>
    </source>
</evidence>
<proteinExistence type="predicted"/>
<protein>
    <recommendedName>
        <fullName evidence="5">Preprotein translocase subunit Tim44</fullName>
    </recommendedName>
</protein>
<feature type="compositionally biased region" description="Polar residues" evidence="1">
    <location>
        <begin position="37"/>
        <end position="49"/>
    </location>
</feature>
<gene>
    <name evidence="3" type="ORF">AR543_15395</name>
</gene>
<dbReference type="STRING" id="1616788.AR543_15395"/>